<evidence type="ECO:0000313" key="6">
    <source>
        <dbReference type="Proteomes" id="UP001430172"/>
    </source>
</evidence>
<dbReference type="PANTHER" id="PTHR12526:SF510">
    <property type="entry name" value="D-INOSITOL 3-PHOSPHATE GLYCOSYLTRANSFERASE"/>
    <property type="match status" value="1"/>
</dbReference>
<evidence type="ECO:0000256" key="1">
    <source>
        <dbReference type="ARBA" id="ARBA00022676"/>
    </source>
</evidence>
<evidence type="ECO:0000256" key="2">
    <source>
        <dbReference type="ARBA" id="ARBA00022679"/>
    </source>
</evidence>
<dbReference type="Gene3D" id="3.40.50.2000">
    <property type="entry name" value="Glycogen Phosphorylase B"/>
    <property type="match status" value="2"/>
</dbReference>
<dbReference type="InterPro" id="IPR001296">
    <property type="entry name" value="Glyco_trans_1"/>
</dbReference>
<protein>
    <submittedName>
        <fullName evidence="5">Glycosyltransferase family 4 protein</fullName>
    </submittedName>
</protein>
<feature type="domain" description="Glycosyltransferase subfamily 4-like N-terminal" evidence="4">
    <location>
        <begin position="19"/>
        <end position="180"/>
    </location>
</feature>
<proteinExistence type="predicted"/>
<dbReference type="Pfam" id="PF13439">
    <property type="entry name" value="Glyco_transf_4"/>
    <property type="match status" value="1"/>
</dbReference>
<reference evidence="5" key="1">
    <citation type="submission" date="2021-02" db="EMBL/GenBank/DDBJ databases">
        <title>Phycicoccus sp. MQZ13P-5T, whole genome shotgun sequence.</title>
        <authorList>
            <person name="Tuo L."/>
        </authorList>
    </citation>
    <scope>NUCLEOTIDE SEQUENCE</scope>
    <source>
        <strain evidence="5">MQZ13P-5</strain>
    </source>
</reference>
<dbReference type="EMBL" id="JAFDVD010000003">
    <property type="protein sequence ID" value="MBM6399140.1"/>
    <property type="molecule type" value="Genomic_DNA"/>
</dbReference>
<keyword evidence="1" id="KW-0328">Glycosyltransferase</keyword>
<dbReference type="RefSeq" id="WP_204129615.1">
    <property type="nucleotide sequence ID" value="NZ_JAFDVD010000003.1"/>
</dbReference>
<dbReference type="PANTHER" id="PTHR12526">
    <property type="entry name" value="GLYCOSYLTRANSFERASE"/>
    <property type="match status" value="1"/>
</dbReference>
<evidence type="ECO:0000259" key="3">
    <source>
        <dbReference type="Pfam" id="PF00534"/>
    </source>
</evidence>
<accession>A0ABS2CGY8</accession>
<keyword evidence="6" id="KW-1185">Reference proteome</keyword>
<keyword evidence="2" id="KW-0808">Transferase</keyword>
<dbReference type="Proteomes" id="UP001430172">
    <property type="component" value="Unassembled WGS sequence"/>
</dbReference>
<name>A0ABS2CGY8_9MICO</name>
<dbReference type="SUPFAM" id="SSF53756">
    <property type="entry name" value="UDP-Glycosyltransferase/glycogen phosphorylase"/>
    <property type="match status" value="1"/>
</dbReference>
<sequence length="359" mass="37456">MALTAPPLALWVVPVAELGGVARHVLDTAAVGLPGYRLVVQCPPGPLAERLRELKAAVTTAPVGPEHGVRESVSAVRHAVHALAPAVVHSHLAWADVVVAAATVGASAAVVSTEHGIAGDDLVYHGTAWRSRLRAGLHTARLRRADAVIAVSEATARTLRAKWHPGRGTAVHVVPNGVDPLPDTPDRSPGLHVVSVARLAPEKRLDDLLRAVAVLHGRHPEARLTLAGSGPEEASLRAFVTDLGLGDVVDLPGHVDAPSLLERADVLVQLSVWENCSYSLLDALVHGAGAVATPVGGNPEILPPDALVAATDAGAVADAVERQALDPTTRPRLPDGWPTREEMTARVTEVYDSVTGTLR</sequence>
<organism evidence="5 6">
    <name type="scientific">Phycicoccus sonneratiae</name>
    <dbReference type="NCBI Taxonomy" id="2807628"/>
    <lineage>
        <taxon>Bacteria</taxon>
        <taxon>Bacillati</taxon>
        <taxon>Actinomycetota</taxon>
        <taxon>Actinomycetes</taxon>
        <taxon>Micrococcales</taxon>
        <taxon>Intrasporangiaceae</taxon>
        <taxon>Phycicoccus</taxon>
    </lineage>
</organism>
<comment type="caution">
    <text evidence="5">The sequence shown here is derived from an EMBL/GenBank/DDBJ whole genome shotgun (WGS) entry which is preliminary data.</text>
</comment>
<dbReference type="Pfam" id="PF00534">
    <property type="entry name" value="Glycos_transf_1"/>
    <property type="match status" value="1"/>
</dbReference>
<evidence type="ECO:0000259" key="4">
    <source>
        <dbReference type="Pfam" id="PF13439"/>
    </source>
</evidence>
<evidence type="ECO:0000313" key="5">
    <source>
        <dbReference type="EMBL" id="MBM6399140.1"/>
    </source>
</evidence>
<gene>
    <name evidence="5" type="ORF">JQN70_01940</name>
</gene>
<dbReference type="CDD" id="cd03801">
    <property type="entry name" value="GT4_PimA-like"/>
    <property type="match status" value="1"/>
</dbReference>
<dbReference type="InterPro" id="IPR028098">
    <property type="entry name" value="Glyco_trans_4-like_N"/>
</dbReference>
<feature type="domain" description="Glycosyl transferase family 1" evidence="3">
    <location>
        <begin position="193"/>
        <end position="330"/>
    </location>
</feature>